<organism evidence="1 2">
    <name type="scientific">Cerrena zonata</name>
    <dbReference type="NCBI Taxonomy" id="2478898"/>
    <lineage>
        <taxon>Eukaryota</taxon>
        <taxon>Fungi</taxon>
        <taxon>Dikarya</taxon>
        <taxon>Basidiomycota</taxon>
        <taxon>Agaricomycotina</taxon>
        <taxon>Agaricomycetes</taxon>
        <taxon>Polyporales</taxon>
        <taxon>Cerrenaceae</taxon>
        <taxon>Cerrena</taxon>
    </lineage>
</organism>
<dbReference type="AlphaFoldDB" id="A0AAW0GI40"/>
<dbReference type="EMBL" id="JASBNA010000003">
    <property type="protein sequence ID" value="KAK7693006.1"/>
    <property type="molecule type" value="Genomic_DNA"/>
</dbReference>
<keyword evidence="2" id="KW-1185">Reference proteome</keyword>
<reference evidence="1 2" key="1">
    <citation type="submission" date="2022-09" db="EMBL/GenBank/DDBJ databases">
        <authorList>
            <person name="Palmer J.M."/>
        </authorList>
    </citation>
    <scope>NUCLEOTIDE SEQUENCE [LARGE SCALE GENOMIC DNA]</scope>
    <source>
        <strain evidence="1 2">DSM 7382</strain>
    </source>
</reference>
<comment type="caution">
    <text evidence="1">The sequence shown here is derived from an EMBL/GenBank/DDBJ whole genome shotgun (WGS) entry which is preliminary data.</text>
</comment>
<sequence>MHINDYHIASLMPILWDIVFWILSYTMRTPSGAQHKNMVANSVKYTLFKISDDPFPGQRITYSLAFSRLPPSPLGTSLIKLTSSKHTIPWYKQQHIEHSRGI</sequence>
<accession>A0AAW0GI40</accession>
<protein>
    <submittedName>
        <fullName evidence="1">Uncharacterized protein</fullName>
    </submittedName>
</protein>
<evidence type="ECO:0000313" key="2">
    <source>
        <dbReference type="Proteomes" id="UP001385951"/>
    </source>
</evidence>
<evidence type="ECO:0000313" key="1">
    <source>
        <dbReference type="EMBL" id="KAK7693006.1"/>
    </source>
</evidence>
<proteinExistence type="predicted"/>
<gene>
    <name evidence="1" type="ORF">QCA50_002571</name>
</gene>
<name>A0AAW0GI40_9APHY</name>
<dbReference type="Proteomes" id="UP001385951">
    <property type="component" value="Unassembled WGS sequence"/>
</dbReference>